<evidence type="ECO:0000313" key="4">
    <source>
        <dbReference type="EMBL" id="GAO41043.1"/>
    </source>
</evidence>
<dbReference type="InterPro" id="IPR001296">
    <property type="entry name" value="Glyco_trans_1"/>
</dbReference>
<dbReference type="PANTHER" id="PTHR46401">
    <property type="entry name" value="GLYCOSYLTRANSFERASE WBBK-RELATED"/>
    <property type="match status" value="1"/>
</dbReference>
<proteinExistence type="predicted"/>
<dbReference type="CDD" id="cd03801">
    <property type="entry name" value="GT4_PimA-like"/>
    <property type="match status" value="1"/>
</dbReference>
<dbReference type="EMBL" id="BBWV01000001">
    <property type="protein sequence ID" value="GAO41043.1"/>
    <property type="molecule type" value="Genomic_DNA"/>
</dbReference>
<organism evidence="4 5">
    <name type="scientific">Flavihumibacter petaseus NBRC 106054</name>
    <dbReference type="NCBI Taxonomy" id="1220578"/>
    <lineage>
        <taxon>Bacteria</taxon>
        <taxon>Pseudomonadati</taxon>
        <taxon>Bacteroidota</taxon>
        <taxon>Chitinophagia</taxon>
        <taxon>Chitinophagales</taxon>
        <taxon>Chitinophagaceae</taxon>
        <taxon>Flavihumibacter</taxon>
    </lineage>
</organism>
<dbReference type="AlphaFoldDB" id="A0A0E9MU91"/>
<keyword evidence="1 4" id="KW-0808">Transferase</keyword>
<dbReference type="InterPro" id="IPR028098">
    <property type="entry name" value="Glyco_trans_4-like_N"/>
</dbReference>
<evidence type="ECO:0000259" key="3">
    <source>
        <dbReference type="Pfam" id="PF13439"/>
    </source>
</evidence>
<evidence type="ECO:0000259" key="2">
    <source>
        <dbReference type="Pfam" id="PF00534"/>
    </source>
</evidence>
<protein>
    <submittedName>
        <fullName evidence="4">Putative glycosyltransferase</fullName>
    </submittedName>
</protein>
<evidence type="ECO:0000256" key="1">
    <source>
        <dbReference type="ARBA" id="ARBA00022679"/>
    </source>
</evidence>
<name>A0A0E9MU91_9BACT</name>
<dbReference type="STRING" id="1220578.FPE01S_01_00550"/>
<dbReference type="Gene3D" id="3.40.50.2000">
    <property type="entry name" value="Glycogen Phosphorylase B"/>
    <property type="match status" value="2"/>
</dbReference>
<reference evidence="4 5" key="1">
    <citation type="submission" date="2015-04" db="EMBL/GenBank/DDBJ databases">
        <title>Whole genome shotgun sequence of Flavihumibacter petaseus NBRC 106054.</title>
        <authorList>
            <person name="Miyazawa S."/>
            <person name="Hosoyama A."/>
            <person name="Hashimoto M."/>
            <person name="Noguchi M."/>
            <person name="Tsuchikane K."/>
            <person name="Ohji S."/>
            <person name="Yamazoe A."/>
            <person name="Ichikawa N."/>
            <person name="Kimura A."/>
            <person name="Fujita N."/>
        </authorList>
    </citation>
    <scope>NUCLEOTIDE SEQUENCE [LARGE SCALE GENOMIC DNA]</scope>
    <source>
        <strain evidence="4 5">NBRC 106054</strain>
    </source>
</reference>
<comment type="caution">
    <text evidence="4">The sequence shown here is derived from an EMBL/GenBank/DDBJ whole genome shotgun (WGS) entry which is preliminary data.</text>
</comment>
<keyword evidence="5" id="KW-1185">Reference proteome</keyword>
<dbReference type="SUPFAM" id="SSF53756">
    <property type="entry name" value="UDP-Glycosyltransferase/glycogen phosphorylase"/>
    <property type="match status" value="1"/>
</dbReference>
<evidence type="ECO:0000313" key="5">
    <source>
        <dbReference type="Proteomes" id="UP000033121"/>
    </source>
</evidence>
<feature type="domain" description="Glycosyl transferase family 1" evidence="2">
    <location>
        <begin position="188"/>
        <end position="324"/>
    </location>
</feature>
<gene>
    <name evidence="4" type="ORF">FPE01S_01_00550</name>
</gene>
<feature type="domain" description="Glycosyltransferase subfamily 4-like N-terminal" evidence="3">
    <location>
        <begin position="19"/>
        <end position="175"/>
    </location>
</feature>
<dbReference type="GO" id="GO:0016757">
    <property type="term" value="F:glycosyltransferase activity"/>
    <property type="evidence" value="ECO:0007669"/>
    <property type="project" value="InterPro"/>
</dbReference>
<accession>A0A0E9MU91</accession>
<dbReference type="PANTHER" id="PTHR46401:SF2">
    <property type="entry name" value="GLYCOSYLTRANSFERASE WBBK-RELATED"/>
    <property type="match status" value="1"/>
</dbReference>
<sequence>MAKATKALLVFFNGKSNAGGAERMVQYFDEYLMSRGVTTTILDEAFLLNTWAGRLYKHLFRYRHFLKRKPIYMARFASAYLWTRFRYKTIVVSNGESTPFFPADIVISQGCYHVMEMDYGRKEKKLSRVARLQQRGLRICKQIITVTEKVKNDLITWYGIPSEKISIVTNRVDTNFFPVLPKPKRPWKTVLYAGRLEPGKGLPTVVRLAEIIDESEDWRLLVACNFPNNREQFEHFRHTTVKVGLNLENINEEAYAQADLVIFPSLSESFGMITLEALAAGVPVIGTPVGVLPDLHRQKMPGVYILEPFNDRAILRRFDEILEDFSLVDRNALHKSMDNLFGIPTYRLRLDEVIGPLIETTTPLR</sequence>
<dbReference type="Pfam" id="PF13439">
    <property type="entry name" value="Glyco_transf_4"/>
    <property type="match status" value="1"/>
</dbReference>
<dbReference type="Pfam" id="PF00534">
    <property type="entry name" value="Glycos_transf_1"/>
    <property type="match status" value="1"/>
</dbReference>
<dbReference type="RefSeq" id="WP_046366979.1">
    <property type="nucleotide sequence ID" value="NZ_BBWV01000001.1"/>
</dbReference>
<dbReference type="Proteomes" id="UP000033121">
    <property type="component" value="Unassembled WGS sequence"/>
</dbReference>